<evidence type="ECO:0000313" key="2">
    <source>
        <dbReference type="Proteomes" id="UP001220324"/>
    </source>
</evidence>
<comment type="caution">
    <text evidence="1">The sequence shown here is derived from an EMBL/GenBank/DDBJ whole genome shotgun (WGS) entry which is preliminary data.</text>
</comment>
<dbReference type="AlphaFoldDB" id="A0AAD6CPW4"/>
<gene>
    <name evidence="1" type="ORF">N7494_008586</name>
</gene>
<reference evidence="1 2" key="1">
    <citation type="journal article" date="2023" name="IMA Fungus">
        <title>Comparative genomic study of the Penicillium genus elucidates a diverse pangenome and 15 lateral gene transfer events.</title>
        <authorList>
            <person name="Petersen C."/>
            <person name="Sorensen T."/>
            <person name="Nielsen M.R."/>
            <person name="Sondergaard T.E."/>
            <person name="Sorensen J.L."/>
            <person name="Fitzpatrick D.A."/>
            <person name="Frisvad J.C."/>
            <person name="Nielsen K.L."/>
        </authorList>
    </citation>
    <scope>NUCLEOTIDE SEQUENCE [LARGE SCALE GENOMIC DNA]</scope>
    <source>
        <strain evidence="1 2">IBT 35679</strain>
    </source>
</reference>
<dbReference type="EMBL" id="JAQIZZ010000007">
    <property type="protein sequence ID" value="KAJ5532034.1"/>
    <property type="molecule type" value="Genomic_DNA"/>
</dbReference>
<accession>A0AAD6CPW4</accession>
<organism evidence="1 2">
    <name type="scientific">Penicillium frequentans</name>
    <dbReference type="NCBI Taxonomy" id="3151616"/>
    <lineage>
        <taxon>Eukaryota</taxon>
        <taxon>Fungi</taxon>
        <taxon>Dikarya</taxon>
        <taxon>Ascomycota</taxon>
        <taxon>Pezizomycotina</taxon>
        <taxon>Eurotiomycetes</taxon>
        <taxon>Eurotiomycetidae</taxon>
        <taxon>Eurotiales</taxon>
        <taxon>Aspergillaceae</taxon>
        <taxon>Penicillium</taxon>
    </lineage>
</organism>
<proteinExistence type="predicted"/>
<sequence>MTMNVTPQQILDIEDALVSEENPPRDDGTLDYERCARLHNYLVAYGWMARHGKDMPDLDALARQQWFFGEAEEDIQAVRERLVPSLNSFLDLIYDPEPEFFYWVERLDMRLCDESFLVEENELEDKERFVVIYGTAMGLGPHCLGVLYDQQLHRASFPMTVLNVESLEPISEHEEMWFPLETILSHWICMIRLGRVVAGLPDDSPTSRSQIGLWSWLPYCDSQIDSTIAAIEHYSAIVESRMPPGSHLPFSSTPLFTDSDLDTATVPHGCFIRSLLTQVKTPRFKFIAPGLEVPHDKEAFAMRQKFTNIPYPEGSIPAVLLFASSQTVNLNSDIRRLFVHAHENEGIPMSDGSPIPTGLYSEPVRRDHHDTEETGFRLLLPFALRLHRHTCSDVGARMSDGRLITPGSFTQLFQHGNFHPFGGEWRSQRLERLFQRWTDLIETGVWTVGEDGVQGEIEKFGEADNDSPGAWRDYWIAPDW</sequence>
<evidence type="ECO:0000313" key="1">
    <source>
        <dbReference type="EMBL" id="KAJ5532034.1"/>
    </source>
</evidence>
<keyword evidence="2" id="KW-1185">Reference proteome</keyword>
<name>A0AAD6CPW4_9EURO</name>
<dbReference type="Proteomes" id="UP001220324">
    <property type="component" value="Unassembled WGS sequence"/>
</dbReference>
<protein>
    <submittedName>
        <fullName evidence="1">Uncharacterized protein</fullName>
    </submittedName>
</protein>